<gene>
    <name evidence="4" type="primary">fabG_5</name>
    <name evidence="4" type="ORF">LuPra_01907</name>
</gene>
<dbReference type="Proteomes" id="UP000076079">
    <property type="component" value="Chromosome"/>
</dbReference>
<dbReference type="InterPro" id="IPR057326">
    <property type="entry name" value="KR_dom"/>
</dbReference>
<dbReference type="InterPro" id="IPR002347">
    <property type="entry name" value="SDR_fam"/>
</dbReference>
<dbReference type="PANTHER" id="PTHR43639:SF1">
    <property type="entry name" value="SHORT-CHAIN DEHYDROGENASE_REDUCTASE FAMILY PROTEIN"/>
    <property type="match status" value="1"/>
</dbReference>
<organism evidence="4 5">
    <name type="scientific">Luteitalea pratensis</name>
    <dbReference type="NCBI Taxonomy" id="1855912"/>
    <lineage>
        <taxon>Bacteria</taxon>
        <taxon>Pseudomonadati</taxon>
        <taxon>Acidobacteriota</taxon>
        <taxon>Vicinamibacteria</taxon>
        <taxon>Vicinamibacterales</taxon>
        <taxon>Vicinamibacteraceae</taxon>
        <taxon>Luteitalea</taxon>
    </lineage>
</organism>
<keyword evidence="2 4" id="KW-0560">Oxidoreductase</keyword>
<dbReference type="OrthoDB" id="9803333at2"/>
<proteinExistence type="inferred from homology"/>
<dbReference type="FunFam" id="3.40.50.720:FF:000084">
    <property type="entry name" value="Short-chain dehydrogenase reductase"/>
    <property type="match status" value="1"/>
</dbReference>
<evidence type="ECO:0000256" key="1">
    <source>
        <dbReference type="ARBA" id="ARBA00006484"/>
    </source>
</evidence>
<protein>
    <submittedName>
        <fullName evidence="4">3-oxoacyl-[acyl-carrier-protein] reductase FabG</fullName>
        <ecNumber evidence="4">1.1.1.100</ecNumber>
    </submittedName>
</protein>
<keyword evidence="5" id="KW-1185">Reference proteome</keyword>
<dbReference type="Pfam" id="PF13561">
    <property type="entry name" value="adh_short_C2"/>
    <property type="match status" value="1"/>
</dbReference>
<dbReference type="AlphaFoldDB" id="A0A143PKC4"/>
<dbReference type="SMART" id="SM00822">
    <property type="entry name" value="PKS_KR"/>
    <property type="match status" value="1"/>
</dbReference>
<dbReference type="PRINTS" id="PR00081">
    <property type="entry name" value="GDHRDH"/>
</dbReference>
<accession>A0A143PKC4</accession>
<dbReference type="InterPro" id="IPR036291">
    <property type="entry name" value="NAD(P)-bd_dom_sf"/>
</dbReference>
<dbReference type="EC" id="1.1.1.100" evidence="4"/>
<dbReference type="EMBL" id="CP015136">
    <property type="protein sequence ID" value="AMY08703.1"/>
    <property type="molecule type" value="Genomic_DNA"/>
</dbReference>
<dbReference type="PRINTS" id="PR00080">
    <property type="entry name" value="SDRFAMILY"/>
</dbReference>
<evidence type="ECO:0000259" key="3">
    <source>
        <dbReference type="SMART" id="SM00822"/>
    </source>
</evidence>
<dbReference type="Gene3D" id="3.40.50.720">
    <property type="entry name" value="NAD(P)-binding Rossmann-like Domain"/>
    <property type="match status" value="1"/>
</dbReference>
<reference evidence="4 5" key="1">
    <citation type="journal article" date="2016" name="Genome Announc.">
        <title>First Complete Genome Sequence of a Subdivision 6 Acidobacterium Strain.</title>
        <authorList>
            <person name="Huang S."/>
            <person name="Vieira S."/>
            <person name="Bunk B."/>
            <person name="Riedel T."/>
            <person name="Sproer C."/>
            <person name="Overmann J."/>
        </authorList>
    </citation>
    <scope>NUCLEOTIDE SEQUENCE [LARGE SCALE GENOMIC DNA]</scope>
    <source>
        <strain evidence="5">DSM 100886 HEG_-6_39</strain>
    </source>
</reference>
<reference evidence="5" key="2">
    <citation type="submission" date="2016-04" db="EMBL/GenBank/DDBJ databases">
        <title>First Complete Genome Sequence of a Subdivision 6 Acidobacterium.</title>
        <authorList>
            <person name="Huang S."/>
            <person name="Vieira S."/>
            <person name="Bunk B."/>
            <person name="Riedel T."/>
            <person name="Sproeer C."/>
            <person name="Overmann J."/>
        </authorList>
    </citation>
    <scope>NUCLEOTIDE SEQUENCE [LARGE SCALE GENOMIC DNA]</scope>
    <source>
        <strain evidence="5">DSM 100886 HEG_-6_39</strain>
    </source>
</reference>
<evidence type="ECO:0000313" key="5">
    <source>
        <dbReference type="Proteomes" id="UP000076079"/>
    </source>
</evidence>
<name>A0A143PKC4_LUTPR</name>
<dbReference type="KEGG" id="abac:LuPra_01907"/>
<dbReference type="PANTHER" id="PTHR43639">
    <property type="entry name" value="OXIDOREDUCTASE, SHORT-CHAIN DEHYDROGENASE/REDUCTASE FAMILY (AFU_ORTHOLOGUE AFUA_5G02870)"/>
    <property type="match status" value="1"/>
</dbReference>
<dbReference type="STRING" id="1855912.LuPra_01907"/>
<dbReference type="RefSeq" id="WP_110170520.1">
    <property type="nucleotide sequence ID" value="NZ_CP015136.1"/>
</dbReference>
<dbReference type="GO" id="GO:0004316">
    <property type="term" value="F:3-oxoacyl-[acyl-carrier-protein] reductase (NADPH) activity"/>
    <property type="evidence" value="ECO:0007669"/>
    <property type="project" value="UniProtKB-EC"/>
</dbReference>
<sequence length="253" mass="26227">MTDLRDRVVLITGASTGIGAAAAKAFARAGSKLALHYNASAAEAEAVATAARDLGAETVLTQGDLGQAATVPRIVAETMERFGRIDVLINNAGGMLGRRSIAEYAESHLQEVLALNVTQVVLFVHAVVPIMRRQGGGVIINVSSIAARTGGAGGAVLYAAAKGFISTATHGWARELAGDNIRVNAVSPGVVTTPFHDRYSTSAQLETMRATIPLGRLGTAEECAGTFLYLASEKLSGYVTGQVVEVNGGQYMP</sequence>
<comment type="similarity">
    <text evidence="1">Belongs to the short-chain dehydrogenases/reductases (SDR) family.</text>
</comment>
<dbReference type="SUPFAM" id="SSF51735">
    <property type="entry name" value="NAD(P)-binding Rossmann-fold domains"/>
    <property type="match status" value="1"/>
</dbReference>
<dbReference type="CDD" id="cd05233">
    <property type="entry name" value="SDR_c"/>
    <property type="match status" value="1"/>
</dbReference>
<evidence type="ECO:0000256" key="2">
    <source>
        <dbReference type="ARBA" id="ARBA00023002"/>
    </source>
</evidence>
<feature type="domain" description="Ketoreductase" evidence="3">
    <location>
        <begin position="7"/>
        <end position="189"/>
    </location>
</feature>
<evidence type="ECO:0000313" key="4">
    <source>
        <dbReference type="EMBL" id="AMY08703.1"/>
    </source>
</evidence>
<dbReference type="PATRIC" id="fig|1813736.3.peg.2001"/>